<dbReference type="EMBL" id="QGTD01000019">
    <property type="protein sequence ID" value="PWU67049.1"/>
    <property type="molecule type" value="Genomic_DNA"/>
</dbReference>
<dbReference type="PANTHER" id="PTHR30383:SF27">
    <property type="entry name" value="SPORE GERMINATION LIPASE LIPC"/>
    <property type="match status" value="1"/>
</dbReference>
<dbReference type="GO" id="GO:0004622">
    <property type="term" value="F:phosphatidylcholine lysophospholipase activity"/>
    <property type="evidence" value="ECO:0007669"/>
    <property type="project" value="TreeGrafter"/>
</dbReference>
<proteinExistence type="predicted"/>
<keyword evidence="2" id="KW-0812">Transmembrane</keyword>
<dbReference type="InterPro" id="IPR013830">
    <property type="entry name" value="SGNH_hydro"/>
</dbReference>
<feature type="transmembrane region" description="Helical" evidence="2">
    <location>
        <begin position="5"/>
        <end position="25"/>
    </location>
</feature>
<dbReference type="OrthoDB" id="252349at2"/>
<dbReference type="PANTHER" id="PTHR30383">
    <property type="entry name" value="THIOESTERASE 1/PROTEASE 1/LYSOPHOSPHOLIPASE L1"/>
    <property type="match status" value="1"/>
</dbReference>
<keyword evidence="5" id="KW-1185">Reference proteome</keyword>
<evidence type="ECO:0000256" key="1">
    <source>
        <dbReference type="SAM" id="MobiDB-lite"/>
    </source>
</evidence>
<name>A0A317KZG8_9BACI</name>
<dbReference type="Proteomes" id="UP000245624">
    <property type="component" value="Unassembled WGS sequence"/>
</dbReference>
<evidence type="ECO:0000259" key="3">
    <source>
        <dbReference type="Pfam" id="PF13472"/>
    </source>
</evidence>
<dbReference type="Pfam" id="PF13472">
    <property type="entry name" value="Lipase_GDSL_2"/>
    <property type="match status" value="1"/>
</dbReference>
<dbReference type="SUPFAM" id="SSF52266">
    <property type="entry name" value="SGNH hydrolase"/>
    <property type="match status" value="1"/>
</dbReference>
<evidence type="ECO:0000313" key="4">
    <source>
        <dbReference type="EMBL" id="PWU67049.1"/>
    </source>
</evidence>
<organism evidence="4 5">
    <name type="scientific">Gracilibacillus dipsosauri</name>
    <dbReference type="NCBI Taxonomy" id="178340"/>
    <lineage>
        <taxon>Bacteria</taxon>
        <taxon>Bacillati</taxon>
        <taxon>Bacillota</taxon>
        <taxon>Bacilli</taxon>
        <taxon>Bacillales</taxon>
        <taxon>Bacillaceae</taxon>
        <taxon>Gracilibacillus</taxon>
    </lineage>
</organism>
<dbReference type="RefSeq" id="WP_109985458.1">
    <property type="nucleotide sequence ID" value="NZ_QGTD01000019.1"/>
</dbReference>
<feature type="region of interest" description="Disordered" evidence="1">
    <location>
        <begin position="36"/>
        <end position="62"/>
    </location>
</feature>
<dbReference type="Gene3D" id="3.40.50.1110">
    <property type="entry name" value="SGNH hydrolase"/>
    <property type="match status" value="1"/>
</dbReference>
<evidence type="ECO:0000256" key="2">
    <source>
        <dbReference type="SAM" id="Phobius"/>
    </source>
</evidence>
<dbReference type="AlphaFoldDB" id="A0A317KZG8"/>
<comment type="caution">
    <text evidence="4">The sequence shown here is derived from an EMBL/GenBank/DDBJ whole genome shotgun (WGS) entry which is preliminary data.</text>
</comment>
<keyword evidence="2" id="KW-1133">Transmembrane helix</keyword>
<dbReference type="CDD" id="cd04506">
    <property type="entry name" value="SGNH_hydrolase_YpmR_like"/>
    <property type="match status" value="1"/>
</dbReference>
<protein>
    <recommendedName>
        <fullName evidence="3">SGNH hydrolase-type esterase domain-containing protein</fullName>
    </recommendedName>
</protein>
<gene>
    <name evidence="4" type="ORF">DLJ74_17670</name>
</gene>
<feature type="compositionally biased region" description="Acidic residues" evidence="1">
    <location>
        <begin position="41"/>
        <end position="57"/>
    </location>
</feature>
<dbReference type="InterPro" id="IPR051532">
    <property type="entry name" value="Ester_Hydrolysis_Enzymes"/>
</dbReference>
<accession>A0A317KZG8</accession>
<evidence type="ECO:0000313" key="5">
    <source>
        <dbReference type="Proteomes" id="UP000245624"/>
    </source>
</evidence>
<keyword evidence="2" id="KW-0472">Membrane</keyword>
<dbReference type="InterPro" id="IPR036514">
    <property type="entry name" value="SGNH_hydro_sf"/>
</dbReference>
<feature type="domain" description="SGNH hydrolase-type esterase" evidence="3">
    <location>
        <begin position="88"/>
        <end position="279"/>
    </location>
</feature>
<sequence length="298" mass="33931">MKKRILLGLSITIMIGLIIAFIFIIDKEKDVILQDGTTQEDQADTEPEDAVEAESPEETSVPKEIRDRVKDVVIDAIQFFKKDTDIVAIGDSLTQGVGDETENGGYVGIIEERLDNQEVKVTIDNFGKRGNRTDQLLQRLQEEDEVIDSIKGADMVLITIGANDVMKILKDNFMNLTMEPFNEEKEPYGDRLEQILKRIKALQPNAKIYLLGLFNPFEKYFSDIKALDQIMTQWNTESKQVVSQFEQATFIPMQDIYQGRSQNLLAEDNFHPNTRGYQLIANRVLSYLKSDLEDSANN</sequence>
<reference evidence="4 5" key="1">
    <citation type="submission" date="2018-05" db="EMBL/GenBank/DDBJ databases">
        <title>Genomic analysis of Gracilibacillus dipsosauri DD1 reveals novel features of a salt-tolerant amylase.</title>
        <authorList>
            <person name="Deutch C.E."/>
            <person name="Yang S."/>
        </authorList>
    </citation>
    <scope>NUCLEOTIDE SEQUENCE [LARGE SCALE GENOMIC DNA]</scope>
    <source>
        <strain evidence="4 5">DD1</strain>
    </source>
</reference>